<keyword evidence="2" id="KW-0521">NADP</keyword>
<protein>
    <recommendedName>
        <fullName evidence="1">15-oxoprostaglandin 13-reductase</fullName>
        <ecNumber evidence="1">1.3.1.48</ecNumber>
    </recommendedName>
</protein>
<accession>O45496</accession>
<dbReference type="FunCoup" id="O45496">
    <property type="interactions" value="1695"/>
</dbReference>
<dbReference type="HOGENOM" id="CLU_026673_3_1_1"/>
<dbReference type="OMA" id="KGMTAHY"/>
<dbReference type="CTD" id="173346"/>
<dbReference type="PhylomeDB" id="O45496"/>
<dbReference type="OrthoDB" id="3941538at2759"/>
<dbReference type="SUPFAM" id="SSF51735">
    <property type="entry name" value="NAD(P)-binding Rossmann-fold domains"/>
    <property type="match status" value="1"/>
</dbReference>
<evidence type="ECO:0000256" key="1">
    <source>
        <dbReference type="ARBA" id="ARBA00011981"/>
    </source>
</evidence>
<evidence type="ECO:0000313" key="5">
    <source>
        <dbReference type="EMBL" id="CAB07384.1"/>
    </source>
</evidence>
<feature type="domain" description="Enoyl reductase (ER)" evidence="4">
    <location>
        <begin position="19"/>
        <end position="324"/>
    </location>
</feature>
<dbReference type="InParanoid" id="O45496"/>
<dbReference type="GO" id="GO:0005829">
    <property type="term" value="C:cytosol"/>
    <property type="evidence" value="ECO:0000318"/>
    <property type="project" value="GO_Central"/>
</dbReference>
<dbReference type="Bgee" id="WBGene00009554">
    <property type="expression patterns" value="Expressed in germ line (C elegans) and 4 other cell types or tissues"/>
</dbReference>
<gene>
    <name evidence="5" type="ORF">CELE_F39B2.3</name>
    <name evidence="5 7" type="ORF">F39B2.3</name>
</gene>
<dbReference type="Proteomes" id="UP000001940">
    <property type="component" value="Chromosome I"/>
</dbReference>
<reference evidence="5 6" key="1">
    <citation type="journal article" date="1998" name="Science">
        <title>Genome sequence of the nematode C. elegans: a platform for investigating biology.</title>
        <authorList>
            <consortium name="The C. elegans sequencing consortium"/>
            <person name="Sulson J.E."/>
            <person name="Waterston R."/>
        </authorList>
    </citation>
    <scope>NUCLEOTIDE SEQUENCE [LARGE SCALE GENOMIC DNA]</scope>
    <source>
        <strain evidence="5 6">Bristol N2</strain>
    </source>
</reference>
<dbReference type="PANTHER" id="PTHR44154">
    <property type="entry name" value="QUINONE OXIDOREDUCTASE"/>
    <property type="match status" value="1"/>
</dbReference>
<evidence type="ECO:0000259" key="4">
    <source>
        <dbReference type="SMART" id="SM00829"/>
    </source>
</evidence>
<dbReference type="PIR" id="T21985">
    <property type="entry name" value="T21985"/>
</dbReference>
<dbReference type="EMBL" id="BX284601">
    <property type="protein sequence ID" value="CAB07384.1"/>
    <property type="molecule type" value="Genomic_DNA"/>
</dbReference>
<dbReference type="InterPro" id="IPR011032">
    <property type="entry name" value="GroES-like_sf"/>
</dbReference>
<dbReference type="PeptideAtlas" id="O45496"/>
<dbReference type="Gene3D" id="3.90.180.10">
    <property type="entry name" value="Medium-chain alcohol dehydrogenases, catalytic domain"/>
    <property type="match status" value="1"/>
</dbReference>
<dbReference type="InterPro" id="IPR013149">
    <property type="entry name" value="ADH-like_C"/>
</dbReference>
<dbReference type="AGR" id="WB:WBGene00009554"/>
<dbReference type="InterPro" id="IPR036291">
    <property type="entry name" value="NAD(P)-bd_dom_sf"/>
</dbReference>
<dbReference type="Gene3D" id="3.40.50.720">
    <property type="entry name" value="NAD(P)-binding Rossmann-like Domain"/>
    <property type="match status" value="1"/>
</dbReference>
<dbReference type="Pfam" id="PF08240">
    <property type="entry name" value="ADH_N"/>
    <property type="match status" value="1"/>
</dbReference>
<dbReference type="Pfam" id="PF00107">
    <property type="entry name" value="ADH_zinc_N"/>
    <property type="match status" value="1"/>
</dbReference>
<proteinExistence type="evidence at protein level"/>
<keyword evidence="8" id="KW-1267">Proteomics identification</keyword>
<dbReference type="GO" id="GO:0003730">
    <property type="term" value="F:mRNA 3'-UTR binding"/>
    <property type="evidence" value="ECO:0000318"/>
    <property type="project" value="GO_Central"/>
</dbReference>
<dbReference type="InterPro" id="IPR020843">
    <property type="entry name" value="ER"/>
</dbReference>
<dbReference type="GeneID" id="173346"/>
<organism evidence="5 6">
    <name type="scientific">Caenorhabditis elegans</name>
    <dbReference type="NCBI Taxonomy" id="6239"/>
    <lineage>
        <taxon>Eukaryota</taxon>
        <taxon>Metazoa</taxon>
        <taxon>Ecdysozoa</taxon>
        <taxon>Nematoda</taxon>
        <taxon>Chromadorea</taxon>
        <taxon>Rhabditida</taxon>
        <taxon>Rhabditina</taxon>
        <taxon>Rhabditomorpha</taxon>
        <taxon>Rhabditoidea</taxon>
        <taxon>Rhabditidae</taxon>
        <taxon>Peloderinae</taxon>
        <taxon>Caenorhabditis</taxon>
    </lineage>
</organism>
<dbReference type="PANTHER" id="PTHR44154:SF1">
    <property type="entry name" value="QUINONE OXIDOREDUCTASE"/>
    <property type="match status" value="1"/>
</dbReference>
<evidence type="ECO:0000256" key="3">
    <source>
        <dbReference type="ARBA" id="ARBA00023002"/>
    </source>
</evidence>
<dbReference type="UCSC" id="F39B2.3">
    <property type="organism name" value="c. elegans"/>
</dbReference>
<dbReference type="WormBase" id="F39B2.3">
    <property type="protein sequence ID" value="CE16009"/>
    <property type="gene ID" value="WBGene00009554"/>
</dbReference>
<evidence type="ECO:0000313" key="7">
    <source>
        <dbReference type="WormBase" id="F39B2.3"/>
    </source>
</evidence>
<dbReference type="InterPro" id="IPR051603">
    <property type="entry name" value="Zinc-ADH_QOR/CCCR"/>
</dbReference>
<dbReference type="SUPFAM" id="SSF50129">
    <property type="entry name" value="GroES-like"/>
    <property type="match status" value="1"/>
</dbReference>
<dbReference type="CDD" id="cd08253">
    <property type="entry name" value="zeta_crystallin"/>
    <property type="match status" value="1"/>
</dbReference>
<sequence length="328" mass="35419">MSKSICKSSMRAAVVRRFGAPDVIEAVESDMPRLEKNQVLVRNYAAGVNPVDTYIRAGQYGKLPNLPYVPGKDGAGFVELVGESVKNVKVGDRVWYGSEADSTAEYVAVNRPFELPEGVSFEEGASLGVPYLTAYRALFHLAGAKTGDVILVHGASGGVGSALMQLAAWRNIEAVGTAGSADGIRFVKSLGARNVYNHSDKQYVSKMKNDYPGGFNHIFEMAAHTNLNTDLGLLAPRGRVAVIGNRAETTINARQLMVTEGAVYGVALGMSSEAELLDFGINIVSFLKETEFRPLINKLYRLEQLGLAHEEIMNNKGAKGNLVVQIEH</sequence>
<dbReference type="FunFam" id="3.40.50.720:FF:000121">
    <property type="entry name" value="Prostaglandin reductase 2"/>
    <property type="match status" value="1"/>
</dbReference>
<dbReference type="InterPro" id="IPR013154">
    <property type="entry name" value="ADH-like_N"/>
</dbReference>
<dbReference type="KEGG" id="cel:CELE_F39B2.3"/>
<dbReference type="GO" id="GO:0070402">
    <property type="term" value="F:NADPH binding"/>
    <property type="evidence" value="ECO:0000318"/>
    <property type="project" value="GO_Central"/>
</dbReference>
<dbReference type="PaxDb" id="6239-F39B2.3"/>
<dbReference type="SMR" id="O45496"/>
<dbReference type="STRING" id="6239.F39B2.3.1"/>
<dbReference type="EC" id="1.3.1.48" evidence="1"/>
<evidence type="ECO:0000256" key="2">
    <source>
        <dbReference type="ARBA" id="ARBA00022857"/>
    </source>
</evidence>
<dbReference type="GO" id="GO:0047522">
    <property type="term" value="F:15-oxoprostaglandin 13-reductase [NAD(P)+] activity"/>
    <property type="evidence" value="ECO:0007669"/>
    <property type="project" value="UniProtKB-EC"/>
</dbReference>
<keyword evidence="6" id="KW-1185">Reference proteome</keyword>
<evidence type="ECO:0007829" key="8">
    <source>
        <dbReference type="PeptideAtlas" id="O45496"/>
    </source>
</evidence>
<keyword evidence="3" id="KW-0560">Oxidoreductase</keyword>
<dbReference type="eggNOG" id="KOG1198">
    <property type="taxonomic scope" value="Eukaryota"/>
</dbReference>
<dbReference type="RefSeq" id="NP_493577.1">
    <property type="nucleotide sequence ID" value="NM_061176.4"/>
</dbReference>
<dbReference type="GO" id="GO:0003960">
    <property type="term" value="F:quinone reductase (NADPH) activity"/>
    <property type="evidence" value="ECO:0000318"/>
    <property type="project" value="GO_Central"/>
</dbReference>
<name>O45496_CAEEL</name>
<evidence type="ECO:0000313" key="6">
    <source>
        <dbReference type="Proteomes" id="UP000001940"/>
    </source>
</evidence>
<dbReference type="SMART" id="SM00829">
    <property type="entry name" value="PKS_ER"/>
    <property type="match status" value="1"/>
</dbReference>
<dbReference type="AlphaFoldDB" id="O45496"/>